<dbReference type="NCBIfam" id="TIGR01256">
    <property type="entry name" value="modA"/>
    <property type="match status" value="1"/>
</dbReference>
<dbReference type="Proteomes" id="UP000293764">
    <property type="component" value="Unassembled WGS sequence"/>
</dbReference>
<feature type="binding site" evidence="4">
    <location>
        <position position="81"/>
    </location>
    <ligand>
        <name>molybdate</name>
        <dbReference type="ChEBI" id="CHEBI:36264"/>
    </ligand>
</feature>
<dbReference type="GO" id="GO:0046872">
    <property type="term" value="F:metal ion binding"/>
    <property type="evidence" value="ECO:0007669"/>
    <property type="project" value="UniProtKB-KW"/>
</dbReference>
<evidence type="ECO:0000256" key="3">
    <source>
        <dbReference type="ARBA" id="ARBA00022729"/>
    </source>
</evidence>
<dbReference type="RefSeq" id="WP_130102382.1">
    <property type="nucleotide sequence ID" value="NZ_SDWW01000018.1"/>
</dbReference>
<dbReference type="PANTHER" id="PTHR30632">
    <property type="entry name" value="MOLYBDATE-BINDING PERIPLASMIC PROTEIN"/>
    <property type="match status" value="1"/>
</dbReference>
<keyword evidence="2 4" id="KW-0479">Metal-binding</keyword>
<sequence>MRRLPLALTAVGVVLMALVGCGVLPNGDPGGAAPAPSASPGLSGEIMVFAAASLTGTFTTLGETFEAANPGASITFSFGPSSGLATQITEGAPADVFASASQKNMDAVVDAGGADEPTVFAQNAMEIAVPADNPAHITALTDLARPAVKVALCQPDVPCGAVAASVFANAGITVSPITLEADAKATLTKVRLGEVDAGVVYVTDVLAAGDDVVGVAIPADVNAGTRYPIATLSASRSPELARSFVAYVMSAEGTSVLSAAGFLAP</sequence>
<protein>
    <submittedName>
        <fullName evidence="5">Molybdate ABC transporter substrate-binding protein</fullName>
    </submittedName>
</protein>
<dbReference type="OrthoDB" id="9785015at2"/>
<gene>
    <name evidence="5" type="primary">modA</name>
    <name evidence="5" type="ORF">EUA98_09190</name>
</gene>
<dbReference type="GO" id="GO:0030973">
    <property type="term" value="F:molybdate ion binding"/>
    <property type="evidence" value="ECO:0007669"/>
    <property type="project" value="TreeGrafter"/>
</dbReference>
<dbReference type="GO" id="GO:0015689">
    <property type="term" value="P:molybdate ion transport"/>
    <property type="evidence" value="ECO:0007669"/>
    <property type="project" value="InterPro"/>
</dbReference>
<keyword evidence="6" id="KW-1185">Reference proteome</keyword>
<evidence type="ECO:0000256" key="2">
    <source>
        <dbReference type="ARBA" id="ARBA00022723"/>
    </source>
</evidence>
<name>A0A4Q5MZZ4_9MICO</name>
<evidence type="ECO:0000256" key="4">
    <source>
        <dbReference type="PIRSR" id="PIRSR004846-1"/>
    </source>
</evidence>
<dbReference type="SUPFAM" id="SSF53850">
    <property type="entry name" value="Periplasmic binding protein-like II"/>
    <property type="match status" value="1"/>
</dbReference>
<comment type="caution">
    <text evidence="5">The sequence shown here is derived from an EMBL/GenBank/DDBJ whole genome shotgun (WGS) entry which is preliminary data.</text>
</comment>
<evidence type="ECO:0000256" key="1">
    <source>
        <dbReference type="ARBA" id="ARBA00009175"/>
    </source>
</evidence>
<dbReference type="PIRSF" id="PIRSF004846">
    <property type="entry name" value="ModA"/>
    <property type="match status" value="1"/>
</dbReference>
<dbReference type="Pfam" id="PF13531">
    <property type="entry name" value="SBP_bac_11"/>
    <property type="match status" value="1"/>
</dbReference>
<dbReference type="PROSITE" id="PS51257">
    <property type="entry name" value="PROKAR_LIPOPROTEIN"/>
    <property type="match status" value="1"/>
</dbReference>
<comment type="similarity">
    <text evidence="1">Belongs to the bacterial solute-binding protein ModA family.</text>
</comment>
<dbReference type="PANTHER" id="PTHR30632:SF0">
    <property type="entry name" value="SULFATE-BINDING PROTEIN"/>
    <property type="match status" value="1"/>
</dbReference>
<dbReference type="Gene3D" id="3.40.190.10">
    <property type="entry name" value="Periplasmic binding protein-like II"/>
    <property type="match status" value="2"/>
</dbReference>
<dbReference type="AlphaFoldDB" id="A0A4Q5MZZ4"/>
<keyword evidence="4" id="KW-0500">Molybdenum</keyword>
<dbReference type="EMBL" id="SDWW01000018">
    <property type="protein sequence ID" value="RYV51316.1"/>
    <property type="molecule type" value="Genomic_DNA"/>
</dbReference>
<evidence type="ECO:0000313" key="5">
    <source>
        <dbReference type="EMBL" id="RYV51316.1"/>
    </source>
</evidence>
<evidence type="ECO:0000313" key="6">
    <source>
        <dbReference type="Proteomes" id="UP000293764"/>
    </source>
</evidence>
<reference evidence="5 6" key="1">
    <citation type="submission" date="2019-01" db="EMBL/GenBank/DDBJ databases">
        <title>Novel species of Cellulomonas.</title>
        <authorList>
            <person name="Liu Q."/>
            <person name="Xin Y.-H."/>
        </authorList>
    </citation>
    <scope>NUCLEOTIDE SEQUENCE [LARGE SCALE GENOMIC DNA]</scope>
    <source>
        <strain evidence="5 6">HLT2-17</strain>
    </source>
</reference>
<feature type="binding site" evidence="4">
    <location>
        <position position="201"/>
    </location>
    <ligand>
        <name>molybdate</name>
        <dbReference type="ChEBI" id="CHEBI:36264"/>
    </ligand>
</feature>
<accession>A0A4Q5MZZ4</accession>
<keyword evidence="3" id="KW-0732">Signal</keyword>
<organism evidence="5 6">
    <name type="scientific">Pengzhenrongella frigida</name>
    <dbReference type="NCBI Taxonomy" id="1259133"/>
    <lineage>
        <taxon>Bacteria</taxon>
        <taxon>Bacillati</taxon>
        <taxon>Actinomycetota</taxon>
        <taxon>Actinomycetes</taxon>
        <taxon>Micrococcales</taxon>
        <taxon>Pengzhenrongella</taxon>
    </lineage>
</organism>
<dbReference type="InterPro" id="IPR050682">
    <property type="entry name" value="ModA/WtpA"/>
</dbReference>
<dbReference type="InterPro" id="IPR005950">
    <property type="entry name" value="ModA"/>
</dbReference>
<feature type="binding site" evidence="4">
    <location>
        <position position="53"/>
    </location>
    <ligand>
        <name>molybdate</name>
        <dbReference type="ChEBI" id="CHEBI:36264"/>
    </ligand>
</feature>
<proteinExistence type="inferred from homology"/>